<keyword evidence="2" id="KW-1185">Reference proteome</keyword>
<name>A0AAV1VSM1_LUPLU</name>
<evidence type="ECO:0000313" key="2">
    <source>
        <dbReference type="Proteomes" id="UP001497480"/>
    </source>
</evidence>
<organism evidence="1 2">
    <name type="scientific">Lupinus luteus</name>
    <name type="common">European yellow lupine</name>
    <dbReference type="NCBI Taxonomy" id="3873"/>
    <lineage>
        <taxon>Eukaryota</taxon>
        <taxon>Viridiplantae</taxon>
        <taxon>Streptophyta</taxon>
        <taxon>Embryophyta</taxon>
        <taxon>Tracheophyta</taxon>
        <taxon>Spermatophyta</taxon>
        <taxon>Magnoliopsida</taxon>
        <taxon>eudicotyledons</taxon>
        <taxon>Gunneridae</taxon>
        <taxon>Pentapetalae</taxon>
        <taxon>rosids</taxon>
        <taxon>fabids</taxon>
        <taxon>Fabales</taxon>
        <taxon>Fabaceae</taxon>
        <taxon>Papilionoideae</taxon>
        <taxon>50 kb inversion clade</taxon>
        <taxon>genistoids sensu lato</taxon>
        <taxon>core genistoids</taxon>
        <taxon>Genisteae</taxon>
        <taxon>Lupinus</taxon>
    </lineage>
</organism>
<comment type="caution">
    <text evidence="1">The sequence shown here is derived from an EMBL/GenBank/DDBJ whole genome shotgun (WGS) entry which is preliminary data.</text>
</comment>
<accession>A0AAV1VSM1</accession>
<dbReference type="AlphaFoldDB" id="A0AAV1VSM1"/>
<evidence type="ECO:0000313" key="1">
    <source>
        <dbReference type="EMBL" id="CAL0299876.1"/>
    </source>
</evidence>
<dbReference type="EMBL" id="CAXHTB010000001">
    <property type="protein sequence ID" value="CAL0299876.1"/>
    <property type="molecule type" value="Genomic_DNA"/>
</dbReference>
<protein>
    <submittedName>
        <fullName evidence="1">Uncharacterized protein</fullName>
    </submittedName>
</protein>
<proteinExistence type="predicted"/>
<dbReference type="Proteomes" id="UP001497480">
    <property type="component" value="Unassembled WGS sequence"/>
</dbReference>
<gene>
    <name evidence="1" type="ORF">LLUT_LOCUS936</name>
</gene>
<reference evidence="1 2" key="1">
    <citation type="submission" date="2024-03" db="EMBL/GenBank/DDBJ databases">
        <authorList>
            <person name="Martinez-Hernandez J."/>
        </authorList>
    </citation>
    <scope>NUCLEOTIDE SEQUENCE [LARGE SCALE GENOMIC DNA]</scope>
</reference>
<sequence>MVSSLEKKIDETEKRYEEANRIGEERLKQALEAESKLSQLKNAMESLAPAIKKAKAWDDVNKSKSSSDSLEHISTPVAEETCVTPVKKFGTESDAIFRRSFIERQLNEDDNDLMAYWLSNTSALLFLLEQSLISDDVTPASPARRPPDPTSLFGRMTVMNLPYIRCNLISGLSLIPFFVQSYCPCVGRCAKAPRTSKGVLRSGWNFGKDSAMGH</sequence>